<dbReference type="HAMAP" id="MF_00397">
    <property type="entry name" value="CitG"/>
    <property type="match status" value="1"/>
</dbReference>
<reference evidence="6 7" key="1">
    <citation type="journal article" date="2015" name="Genome Announc.">
        <title>Expanding the biotechnology potential of lactobacilli through comparative genomics of 213 strains and associated genera.</title>
        <authorList>
            <person name="Sun Z."/>
            <person name="Harris H.M."/>
            <person name="McCann A."/>
            <person name="Guo C."/>
            <person name="Argimon S."/>
            <person name="Zhang W."/>
            <person name="Yang X."/>
            <person name="Jeffery I.B."/>
            <person name="Cooney J.C."/>
            <person name="Kagawa T.F."/>
            <person name="Liu W."/>
            <person name="Song Y."/>
            <person name="Salvetti E."/>
            <person name="Wrobel A."/>
            <person name="Rasinkangas P."/>
            <person name="Parkhill J."/>
            <person name="Rea M.C."/>
            <person name="O'Sullivan O."/>
            <person name="Ritari J."/>
            <person name="Douillard F.P."/>
            <person name="Paul Ross R."/>
            <person name="Yang R."/>
            <person name="Briner A.E."/>
            <person name="Felis G.E."/>
            <person name="de Vos W.M."/>
            <person name="Barrangou R."/>
            <person name="Klaenhammer T.R."/>
            <person name="Caufield P.W."/>
            <person name="Cui Y."/>
            <person name="Zhang H."/>
            <person name="O'Toole P.W."/>
        </authorList>
    </citation>
    <scope>NUCLEOTIDE SEQUENCE [LARGE SCALE GENOMIC DNA]</scope>
    <source>
        <strain evidence="6 7">DSM 18382</strain>
    </source>
</reference>
<dbReference type="EMBL" id="AZFY01000014">
    <property type="protein sequence ID" value="KRM12209.1"/>
    <property type="molecule type" value="Genomic_DNA"/>
</dbReference>
<gene>
    <name evidence="5" type="primary">citG</name>
    <name evidence="6" type="ORF">FD41_GL000565</name>
</gene>
<accession>A0A0R1W2Y8</accession>
<evidence type="ECO:0000256" key="3">
    <source>
        <dbReference type="ARBA" id="ARBA00022741"/>
    </source>
</evidence>
<dbReference type="InterPro" id="IPR002736">
    <property type="entry name" value="CitG"/>
</dbReference>
<name>A0A0R1W2Y8_9LACO</name>
<evidence type="ECO:0000256" key="1">
    <source>
        <dbReference type="ARBA" id="ARBA00001210"/>
    </source>
</evidence>
<protein>
    <recommendedName>
        <fullName evidence="5">Probable 2-(5''-triphosphoribosyl)-3'-dephosphocoenzyme-A synthase</fullName>
        <shortName evidence="5">2-(5''-triphosphoribosyl)-3'-dephospho-CoA synthase</shortName>
        <ecNumber evidence="5">2.4.2.52</ecNumber>
    </recommendedName>
</protein>
<dbReference type="GO" id="GO:0046917">
    <property type="term" value="F:triphosphoribosyl-dephospho-CoA synthase activity"/>
    <property type="evidence" value="ECO:0007669"/>
    <property type="project" value="UniProtKB-UniRule"/>
</dbReference>
<dbReference type="GO" id="GO:0005524">
    <property type="term" value="F:ATP binding"/>
    <property type="evidence" value="ECO:0007669"/>
    <property type="project" value="UniProtKB-KW"/>
</dbReference>
<dbReference type="PATRIC" id="fig|1423743.5.peg.580"/>
<evidence type="ECO:0000256" key="2">
    <source>
        <dbReference type="ARBA" id="ARBA00022679"/>
    </source>
</evidence>
<dbReference type="EC" id="2.4.2.52" evidence="5"/>
<organism evidence="6 7">
    <name type="scientific">Lentilactobacillus farraginis DSM 18382 = JCM 14108</name>
    <dbReference type="NCBI Taxonomy" id="1423743"/>
    <lineage>
        <taxon>Bacteria</taxon>
        <taxon>Bacillati</taxon>
        <taxon>Bacillota</taxon>
        <taxon>Bacilli</taxon>
        <taxon>Lactobacillales</taxon>
        <taxon>Lactobacillaceae</taxon>
        <taxon>Lentilactobacillus</taxon>
    </lineage>
</organism>
<keyword evidence="3 5" id="KW-0547">Nucleotide-binding</keyword>
<dbReference type="InterPro" id="IPR017551">
    <property type="entry name" value="TriPribosyl-deP-CoA_syn_CitG"/>
</dbReference>
<evidence type="ECO:0000313" key="6">
    <source>
        <dbReference type="EMBL" id="KRM12209.1"/>
    </source>
</evidence>
<dbReference type="Gene3D" id="1.10.4200.10">
    <property type="entry name" value="Triphosphoribosyl-dephospho-CoA protein"/>
    <property type="match status" value="2"/>
</dbReference>
<evidence type="ECO:0000256" key="4">
    <source>
        <dbReference type="ARBA" id="ARBA00022840"/>
    </source>
</evidence>
<comment type="caution">
    <text evidence="6">The sequence shown here is derived from an EMBL/GenBank/DDBJ whole genome shotgun (WGS) entry which is preliminary data.</text>
</comment>
<dbReference type="AlphaFoldDB" id="A0A0R1W2Y8"/>
<sequence>MSMTNRKKPAEVTQLASMALESLLYEVVVNPKPGLVDPVDVGPHPDMNVFMFIDSAVSLRGYLEACVSAGYEFDGDDLTELFQTIRGMGIKAEETMFEATHHVNTHKGAVFSLGILATAAAYQARIGDRGLKQLQQIIREMLQNLITDDLATPHFETTKNLTAGERQYLKYGLLGVRGEAAAGFPVVFDYAVPFLEKRTGPLNARLLDTLLLIVLHADDSNLIKRSGDPHILKKVRQKIRTYFELGGYQTEAGYRLLQDLNTSFKNQNLSLGGSADLLILTIFVGLKTGIVVAK</sequence>
<comment type="similarity">
    <text evidence="5">Belongs to the CitG/MdcB family.</text>
</comment>
<evidence type="ECO:0000313" key="7">
    <source>
        <dbReference type="Proteomes" id="UP000051966"/>
    </source>
</evidence>
<dbReference type="GO" id="GO:0051191">
    <property type="term" value="P:prosthetic group biosynthetic process"/>
    <property type="evidence" value="ECO:0007669"/>
    <property type="project" value="TreeGrafter"/>
</dbReference>
<dbReference type="PANTHER" id="PTHR30201">
    <property type="entry name" value="TRIPHOSPHORIBOSYL-DEPHOSPHO-COA SYNTHASE"/>
    <property type="match status" value="1"/>
</dbReference>
<proteinExistence type="inferred from homology"/>
<keyword evidence="4 5" id="KW-0067">ATP-binding</keyword>
<keyword evidence="2 5" id="KW-0808">Transferase</keyword>
<dbReference type="NCBIfam" id="TIGR03125">
    <property type="entry name" value="citrate_citG"/>
    <property type="match status" value="1"/>
</dbReference>
<keyword evidence="7" id="KW-1185">Reference proteome</keyword>
<evidence type="ECO:0000256" key="5">
    <source>
        <dbReference type="HAMAP-Rule" id="MF_00397"/>
    </source>
</evidence>
<dbReference type="PANTHER" id="PTHR30201:SF2">
    <property type="entry name" value="2-(5''-TRIPHOSPHORIBOSYL)-3'-DEPHOSPHOCOENZYME-A SYNTHASE"/>
    <property type="match status" value="1"/>
</dbReference>
<dbReference type="Pfam" id="PF01874">
    <property type="entry name" value="CitG"/>
    <property type="match status" value="1"/>
</dbReference>
<dbReference type="Proteomes" id="UP000051966">
    <property type="component" value="Unassembled WGS sequence"/>
</dbReference>
<comment type="catalytic activity">
    <reaction evidence="1 5">
        <text>3'-dephospho-CoA + ATP = 2'-(5''-triphospho-alpha-D-ribosyl)-3'-dephospho-CoA + adenine</text>
        <dbReference type="Rhea" id="RHEA:15117"/>
        <dbReference type="ChEBI" id="CHEBI:16708"/>
        <dbReference type="ChEBI" id="CHEBI:30616"/>
        <dbReference type="ChEBI" id="CHEBI:57328"/>
        <dbReference type="ChEBI" id="CHEBI:61378"/>
        <dbReference type="EC" id="2.4.2.52"/>
    </reaction>
</comment>
<dbReference type="NCBIfam" id="NF002315">
    <property type="entry name" value="PRK01237.1"/>
    <property type="match status" value="1"/>
</dbReference>